<reference evidence="3 4" key="1">
    <citation type="submission" date="2024-03" db="EMBL/GenBank/DDBJ databases">
        <title>Novel species of the genus Variovorax.</title>
        <authorList>
            <person name="Liu Q."/>
            <person name="Xin Y.-H."/>
        </authorList>
    </citation>
    <scope>NUCLEOTIDE SEQUENCE [LARGE SCALE GENOMIC DNA]</scope>
    <source>
        <strain evidence="3 4">KACC 18899</strain>
    </source>
</reference>
<feature type="domain" description="Phosphotyrosine protein phosphatase I" evidence="2">
    <location>
        <begin position="6"/>
        <end position="144"/>
    </location>
</feature>
<dbReference type="Gene3D" id="3.40.50.2300">
    <property type="match status" value="1"/>
</dbReference>
<sequence length="165" mass="18393">MALRRFVVVFVSRRNTLRSMLAQACLSHLGSERFAAYSCGHPAHLRDTIDPAAISALASARMPVPTQLPRSWSELTRSGSPQANFVITLDAEMLSLQPRWPGQPDAALWDFPDVAAMSHPEESARAALLMLYALRRRLELMVSLPLHGPDRDAIRSDVRDLAYMQ</sequence>
<proteinExistence type="predicted"/>
<comment type="caution">
    <text evidence="3">The sequence shown here is derived from an EMBL/GenBank/DDBJ whole genome shotgun (WGS) entry which is preliminary data.</text>
</comment>
<dbReference type="RefSeq" id="WP_340358083.1">
    <property type="nucleotide sequence ID" value="NZ_JBBKZU010000007.1"/>
</dbReference>
<evidence type="ECO:0000256" key="1">
    <source>
        <dbReference type="ARBA" id="ARBA00022849"/>
    </source>
</evidence>
<dbReference type="PANTHER" id="PTHR43428:SF1">
    <property type="entry name" value="ARSENATE REDUCTASE"/>
    <property type="match status" value="1"/>
</dbReference>
<dbReference type="Pfam" id="PF01451">
    <property type="entry name" value="LMWPc"/>
    <property type="match status" value="1"/>
</dbReference>
<keyword evidence="1" id="KW-0059">Arsenical resistance</keyword>
<evidence type="ECO:0000259" key="2">
    <source>
        <dbReference type="SMART" id="SM00226"/>
    </source>
</evidence>
<dbReference type="Proteomes" id="UP001365846">
    <property type="component" value="Unassembled WGS sequence"/>
</dbReference>
<accession>A0ABU8VGX3</accession>
<keyword evidence="4" id="KW-1185">Reference proteome</keyword>
<gene>
    <name evidence="3" type="ORF">WKW77_17235</name>
</gene>
<dbReference type="PANTHER" id="PTHR43428">
    <property type="entry name" value="ARSENATE REDUCTASE"/>
    <property type="match status" value="1"/>
</dbReference>
<dbReference type="EMBL" id="JBBKZU010000007">
    <property type="protein sequence ID" value="MEJ8812833.1"/>
    <property type="molecule type" value="Genomic_DNA"/>
</dbReference>
<evidence type="ECO:0000313" key="4">
    <source>
        <dbReference type="Proteomes" id="UP001365846"/>
    </source>
</evidence>
<dbReference type="InterPro" id="IPR023485">
    <property type="entry name" value="Ptyr_pPase"/>
</dbReference>
<dbReference type="SMART" id="SM00226">
    <property type="entry name" value="LMWPc"/>
    <property type="match status" value="1"/>
</dbReference>
<name>A0ABU8VGX3_9BURK</name>
<evidence type="ECO:0000313" key="3">
    <source>
        <dbReference type="EMBL" id="MEJ8812833.1"/>
    </source>
</evidence>
<dbReference type="SUPFAM" id="SSF52788">
    <property type="entry name" value="Phosphotyrosine protein phosphatases I"/>
    <property type="match status" value="1"/>
</dbReference>
<organism evidence="3 4">
    <name type="scientific">Variovorax ureilyticus</name>
    <dbReference type="NCBI Taxonomy" id="1836198"/>
    <lineage>
        <taxon>Bacteria</taxon>
        <taxon>Pseudomonadati</taxon>
        <taxon>Pseudomonadota</taxon>
        <taxon>Betaproteobacteria</taxon>
        <taxon>Burkholderiales</taxon>
        <taxon>Comamonadaceae</taxon>
        <taxon>Variovorax</taxon>
    </lineage>
</organism>
<protein>
    <submittedName>
        <fullName evidence="3">Protein tyrosine phosphatase</fullName>
    </submittedName>
</protein>
<dbReference type="InterPro" id="IPR036196">
    <property type="entry name" value="Ptyr_pPase_sf"/>
</dbReference>